<dbReference type="SUPFAM" id="SSF50249">
    <property type="entry name" value="Nucleic acid-binding proteins"/>
    <property type="match status" value="1"/>
</dbReference>
<dbReference type="KEGG" id="cpor:BED41_09060"/>
<evidence type="ECO:0000313" key="3">
    <source>
        <dbReference type="Proteomes" id="UP000093044"/>
    </source>
</evidence>
<dbReference type="PANTHER" id="PTHR10724">
    <property type="entry name" value="30S RIBOSOMAL PROTEIN S1"/>
    <property type="match status" value="1"/>
</dbReference>
<protein>
    <submittedName>
        <fullName evidence="2">General stress protein</fullName>
    </submittedName>
</protein>
<keyword evidence="3" id="KW-1185">Reference proteome</keyword>
<accession>A0A1B2I5F1</accession>
<dbReference type="STRING" id="1197717.BED41_09060"/>
<name>A0A1B2I5F1_9BACT</name>
<reference evidence="2" key="1">
    <citation type="submission" date="2016-08" db="EMBL/GenBank/DDBJ databases">
        <title>Complete genome of Cloacibacillus porcorum.</title>
        <authorList>
            <person name="Looft T."/>
            <person name="Bayles D.O."/>
            <person name="Alt D.P."/>
        </authorList>
    </citation>
    <scope>NUCLEOTIDE SEQUENCE [LARGE SCALE GENOMIC DNA]</scope>
    <source>
        <strain evidence="2">CL-84</strain>
    </source>
</reference>
<comment type="function">
    <text evidence="1">Binds mRNA; thus facilitating recognition of the initiation point. It is needed to translate mRNA with a short Shine-Dalgarno (SD) purine-rich sequence.</text>
</comment>
<dbReference type="Pfam" id="PF00575">
    <property type="entry name" value="S1"/>
    <property type="match status" value="1"/>
</dbReference>
<dbReference type="Gene3D" id="2.40.50.140">
    <property type="entry name" value="Nucleic acid-binding proteins"/>
    <property type="match status" value="1"/>
</dbReference>
<dbReference type="EMBL" id="CP016757">
    <property type="protein sequence ID" value="ANZ45205.1"/>
    <property type="molecule type" value="Genomic_DNA"/>
</dbReference>
<dbReference type="GeneID" id="83057996"/>
<organism evidence="2 3">
    <name type="scientific">Cloacibacillus porcorum</name>
    <dbReference type="NCBI Taxonomy" id="1197717"/>
    <lineage>
        <taxon>Bacteria</taxon>
        <taxon>Thermotogati</taxon>
        <taxon>Synergistota</taxon>
        <taxon>Synergistia</taxon>
        <taxon>Synergistales</taxon>
        <taxon>Synergistaceae</taxon>
        <taxon>Cloacibacillus</taxon>
    </lineage>
</organism>
<proteinExistence type="predicted"/>
<dbReference type="RefSeq" id="WP_066745052.1">
    <property type="nucleotide sequence ID" value="NZ_CALCLR010000004.1"/>
</dbReference>
<evidence type="ECO:0000256" key="1">
    <source>
        <dbReference type="ARBA" id="ARBA00025604"/>
    </source>
</evidence>
<dbReference type="GO" id="GO:0003735">
    <property type="term" value="F:structural constituent of ribosome"/>
    <property type="evidence" value="ECO:0007669"/>
    <property type="project" value="TreeGrafter"/>
</dbReference>
<dbReference type="GO" id="GO:0003729">
    <property type="term" value="F:mRNA binding"/>
    <property type="evidence" value="ECO:0007669"/>
    <property type="project" value="TreeGrafter"/>
</dbReference>
<dbReference type="SMART" id="SM00316">
    <property type="entry name" value="S1"/>
    <property type="match status" value="1"/>
</dbReference>
<dbReference type="OrthoDB" id="9810507at2"/>
<dbReference type="InterPro" id="IPR003029">
    <property type="entry name" value="S1_domain"/>
</dbReference>
<sequence length="141" mass="15370">MAEKAAAAAPAVSVGETVSGTVEHVAPYGAFVRLESGQKAMVHISELSHNYVKKVEDVLEQGKNITAKVIKIDDKGRIDLSIKALQVREVRPPVHREEDFEKKLTNFLKFSDEKIADLNSKCKDPRGTKRRAGGSGTAGKK</sequence>
<dbReference type="InterPro" id="IPR050437">
    <property type="entry name" value="Ribos_protein_bS1-like"/>
</dbReference>
<dbReference type="GO" id="GO:0006412">
    <property type="term" value="P:translation"/>
    <property type="evidence" value="ECO:0007669"/>
    <property type="project" value="TreeGrafter"/>
</dbReference>
<dbReference type="AlphaFoldDB" id="A0A1B2I5F1"/>
<dbReference type="Proteomes" id="UP000093044">
    <property type="component" value="Chromosome"/>
</dbReference>
<dbReference type="FunFam" id="2.40.50.140:FF:000103">
    <property type="entry name" value="protein RRP5 homolog"/>
    <property type="match status" value="1"/>
</dbReference>
<dbReference type="PROSITE" id="PS50126">
    <property type="entry name" value="S1"/>
    <property type="match status" value="1"/>
</dbReference>
<evidence type="ECO:0000313" key="2">
    <source>
        <dbReference type="EMBL" id="ANZ45205.1"/>
    </source>
</evidence>
<gene>
    <name evidence="2" type="ORF">BED41_09060</name>
</gene>
<dbReference type="InterPro" id="IPR012340">
    <property type="entry name" value="NA-bd_OB-fold"/>
</dbReference>